<keyword evidence="4" id="KW-1185">Reference proteome</keyword>
<accession>A0A8R2B2V6</accession>
<dbReference type="PANTHER" id="PTHR33327:SF3">
    <property type="entry name" value="RNA-DIRECTED DNA POLYMERASE"/>
    <property type="match status" value="1"/>
</dbReference>
<sequence length="307" mass="33846">MHNWGDIWTLSDANTDNPNASADNPNASANSNPTQMNANADSLPHPLAATDVSTVMPLDINAFASVRLPGFWRHSPQQWFTHAEAIFHNQRVRSDLSRVNHVLAALDEDGVRTIGDLLGADVQYSAVKSRLITAYDVPQATRFRSIIQHGGMGDRRPSQMLRDMRSALPNGIGESTLKEFWLQKLPPTILAIVSGLDGSLESLAERADRVADASAGHDLSAVSHEPDRLHSMENAISALTAQIAALVSTQSTQHRPSRSQDRSRAKSRNRSKSRTGRSHNDAWCFYHNVYGTEARKCRDPCSYESEN</sequence>
<dbReference type="InterPro" id="IPR055469">
    <property type="entry name" value="DUF7041"/>
</dbReference>
<dbReference type="OrthoDB" id="6589648at2759"/>
<feature type="region of interest" description="Disordered" evidence="1">
    <location>
        <begin position="248"/>
        <end position="277"/>
    </location>
</feature>
<feature type="compositionally biased region" description="Low complexity" evidence="1">
    <location>
        <begin position="11"/>
        <end position="34"/>
    </location>
</feature>
<organism evidence="3 4">
    <name type="scientific">Acyrthosiphon pisum</name>
    <name type="common">Pea aphid</name>
    <dbReference type="NCBI Taxonomy" id="7029"/>
    <lineage>
        <taxon>Eukaryota</taxon>
        <taxon>Metazoa</taxon>
        <taxon>Ecdysozoa</taxon>
        <taxon>Arthropoda</taxon>
        <taxon>Hexapoda</taxon>
        <taxon>Insecta</taxon>
        <taxon>Pterygota</taxon>
        <taxon>Neoptera</taxon>
        <taxon>Paraneoptera</taxon>
        <taxon>Hemiptera</taxon>
        <taxon>Sternorrhyncha</taxon>
        <taxon>Aphidomorpha</taxon>
        <taxon>Aphidoidea</taxon>
        <taxon>Aphididae</taxon>
        <taxon>Macrosiphini</taxon>
        <taxon>Acyrthosiphon</taxon>
    </lineage>
</organism>
<reference evidence="3" key="2">
    <citation type="submission" date="2022-06" db="UniProtKB">
        <authorList>
            <consortium name="EnsemblMetazoa"/>
        </authorList>
    </citation>
    <scope>IDENTIFICATION</scope>
</reference>
<dbReference type="Proteomes" id="UP000007819">
    <property type="component" value="Chromosome X"/>
</dbReference>
<evidence type="ECO:0000313" key="4">
    <source>
        <dbReference type="Proteomes" id="UP000007819"/>
    </source>
</evidence>
<feature type="compositionally biased region" description="Basic residues" evidence="1">
    <location>
        <begin position="265"/>
        <end position="277"/>
    </location>
</feature>
<dbReference type="AlphaFoldDB" id="A0A8R2B2V6"/>
<evidence type="ECO:0000313" key="3">
    <source>
        <dbReference type="EnsemblMetazoa" id="XP_008180312.1"/>
    </source>
</evidence>
<reference evidence="4" key="1">
    <citation type="submission" date="2010-06" db="EMBL/GenBank/DDBJ databases">
        <authorList>
            <person name="Jiang H."/>
            <person name="Abraham K."/>
            <person name="Ali S."/>
            <person name="Alsbrooks S.L."/>
            <person name="Anim B.N."/>
            <person name="Anosike U.S."/>
            <person name="Attaway T."/>
            <person name="Bandaranaike D.P."/>
            <person name="Battles P.K."/>
            <person name="Bell S.N."/>
            <person name="Bell A.V."/>
            <person name="Beltran B."/>
            <person name="Bickham C."/>
            <person name="Bustamante Y."/>
            <person name="Caleb T."/>
            <person name="Canada A."/>
            <person name="Cardenas V."/>
            <person name="Carter K."/>
            <person name="Chacko J."/>
            <person name="Chandrabose M.N."/>
            <person name="Chavez D."/>
            <person name="Chavez A."/>
            <person name="Chen L."/>
            <person name="Chu H.-S."/>
            <person name="Claassen K.J."/>
            <person name="Cockrell R."/>
            <person name="Collins M."/>
            <person name="Cooper J.A."/>
            <person name="Cree A."/>
            <person name="Curry S.M."/>
            <person name="Da Y."/>
            <person name="Dao M.D."/>
            <person name="Das B."/>
            <person name="Davila M.-L."/>
            <person name="Davy-Carroll L."/>
            <person name="Denson S."/>
            <person name="Dinh H."/>
            <person name="Ebong V.E."/>
            <person name="Edwards J.R."/>
            <person name="Egan A."/>
            <person name="El-Daye J."/>
            <person name="Escobedo L."/>
            <person name="Fernandez S."/>
            <person name="Fernando P.R."/>
            <person name="Flagg N."/>
            <person name="Forbes L.D."/>
            <person name="Fowler R.G."/>
            <person name="Fu Q."/>
            <person name="Gabisi R.A."/>
            <person name="Ganer J."/>
            <person name="Garbino Pronczuk A."/>
            <person name="Garcia R.M."/>
            <person name="Garner T."/>
            <person name="Garrett T.E."/>
            <person name="Gonzalez D.A."/>
            <person name="Hamid H."/>
            <person name="Hawkins E.S."/>
            <person name="Hirani K."/>
            <person name="Hogues M.E."/>
            <person name="Hollins B."/>
            <person name="Hsiao C.-H."/>
            <person name="Jabil R."/>
            <person name="James M.L."/>
            <person name="Jhangiani S.N."/>
            <person name="Johnson B."/>
            <person name="Johnson Q."/>
            <person name="Joshi V."/>
            <person name="Kalu J.B."/>
            <person name="Kam C."/>
            <person name="Kashfia A."/>
            <person name="Keebler J."/>
            <person name="Kisamo H."/>
            <person name="Kovar C.L."/>
            <person name="Lago L.A."/>
            <person name="Lai C.-Y."/>
            <person name="Laidlaw J."/>
            <person name="Lara F."/>
            <person name="Le T.-K."/>
            <person name="Lee S.L."/>
            <person name="Legall F.H."/>
            <person name="Lemon S.J."/>
            <person name="Lewis L.R."/>
            <person name="Li B."/>
            <person name="Liu Y."/>
            <person name="Liu Y.-S."/>
            <person name="Lopez J."/>
            <person name="Lozado R.J."/>
            <person name="Lu J."/>
            <person name="Madu R.C."/>
            <person name="Maheshwari M."/>
            <person name="Maheshwari R."/>
            <person name="Malloy K."/>
            <person name="Martinez E."/>
            <person name="Mathew T."/>
            <person name="Mercado I.C."/>
            <person name="Mercado C."/>
            <person name="Meyer B."/>
            <person name="Montgomery K."/>
            <person name="Morgan M.B."/>
            <person name="Munidasa M."/>
            <person name="Nazareth L.V."/>
            <person name="Nelson J."/>
            <person name="Ng B.M."/>
            <person name="Nguyen N.B."/>
            <person name="Nguyen P.Q."/>
            <person name="Nguyen T."/>
            <person name="Obregon M."/>
            <person name="Okwuonu G.O."/>
            <person name="Onwere C.G."/>
            <person name="Orozco G."/>
            <person name="Parra A."/>
            <person name="Patel S."/>
            <person name="Patil S."/>
            <person name="Perez A."/>
            <person name="Perez Y."/>
            <person name="Pham C."/>
            <person name="Primus E.L."/>
            <person name="Pu L.-L."/>
            <person name="Puazo M."/>
            <person name="Qin X."/>
            <person name="Quiroz J.B."/>
            <person name="Reese J."/>
            <person name="Richards S."/>
            <person name="Rives C.M."/>
            <person name="Robberts R."/>
            <person name="Ruiz S.J."/>
            <person name="Ruiz M.J."/>
            <person name="Santibanez J."/>
            <person name="Schneider B.W."/>
            <person name="Sisson I."/>
            <person name="Smith M."/>
            <person name="Sodergren E."/>
            <person name="Song X.-Z."/>
            <person name="Song B.B."/>
            <person name="Summersgill H."/>
            <person name="Thelus R."/>
            <person name="Thornton R.D."/>
            <person name="Trejos Z.Y."/>
            <person name="Usmani K."/>
            <person name="Vattathil S."/>
            <person name="Villasana D."/>
            <person name="Walker D.L."/>
            <person name="Wang S."/>
            <person name="Wang K."/>
            <person name="White C.S."/>
            <person name="Williams A.C."/>
            <person name="Williamson J."/>
            <person name="Wilson K."/>
            <person name="Woghiren I.O."/>
            <person name="Woodworth J.R."/>
            <person name="Worley K.C."/>
            <person name="Wright R.A."/>
            <person name="Wu W."/>
            <person name="Young L."/>
            <person name="Zhang L."/>
            <person name="Zhang J."/>
            <person name="Zhu Y."/>
            <person name="Muzny D.M."/>
            <person name="Weinstock G."/>
            <person name="Gibbs R.A."/>
        </authorList>
    </citation>
    <scope>NUCLEOTIDE SEQUENCE [LARGE SCALE GENOMIC DNA]</scope>
    <source>
        <strain evidence="4">LSR1</strain>
    </source>
</reference>
<dbReference type="RefSeq" id="XP_008180312.1">
    <property type="nucleotide sequence ID" value="XM_008182090.1"/>
</dbReference>
<dbReference type="Pfam" id="PF23055">
    <property type="entry name" value="DUF7041"/>
    <property type="match status" value="1"/>
</dbReference>
<evidence type="ECO:0000259" key="2">
    <source>
        <dbReference type="Pfam" id="PF23055"/>
    </source>
</evidence>
<name>A0A8R2B2V6_ACYPI</name>
<feature type="region of interest" description="Disordered" evidence="1">
    <location>
        <begin position="11"/>
        <end position="42"/>
    </location>
</feature>
<proteinExistence type="predicted"/>
<protein>
    <recommendedName>
        <fullName evidence="2">DUF7041 domain-containing protein</fullName>
    </recommendedName>
</protein>
<dbReference type="GeneID" id="103308547"/>
<feature type="domain" description="DUF7041" evidence="2">
    <location>
        <begin position="68"/>
        <end position="146"/>
    </location>
</feature>
<dbReference type="KEGG" id="api:103308547"/>
<dbReference type="PANTHER" id="PTHR33327">
    <property type="entry name" value="ENDONUCLEASE"/>
    <property type="match status" value="1"/>
</dbReference>
<dbReference type="EnsemblMetazoa" id="XM_008182090.1">
    <property type="protein sequence ID" value="XP_008180312.1"/>
    <property type="gene ID" value="LOC103308547"/>
</dbReference>
<evidence type="ECO:0000256" key="1">
    <source>
        <dbReference type="SAM" id="MobiDB-lite"/>
    </source>
</evidence>